<accession>A0ABU9ZFW9</accession>
<gene>
    <name evidence="2" type="ORF">PUR21_22430</name>
</gene>
<proteinExistence type="predicted"/>
<dbReference type="Proteomes" id="UP001404845">
    <property type="component" value="Unassembled WGS sequence"/>
</dbReference>
<evidence type="ECO:0000313" key="2">
    <source>
        <dbReference type="EMBL" id="MEN3230363.1"/>
    </source>
</evidence>
<evidence type="ECO:0000256" key="1">
    <source>
        <dbReference type="SAM" id="MobiDB-lite"/>
    </source>
</evidence>
<dbReference type="EMBL" id="JAQYXL010000001">
    <property type="protein sequence ID" value="MEN3230363.1"/>
    <property type="molecule type" value="Genomic_DNA"/>
</dbReference>
<organism evidence="2 3">
    <name type="scientific">Methylorubrum rhodesianum</name>
    <dbReference type="NCBI Taxonomy" id="29427"/>
    <lineage>
        <taxon>Bacteria</taxon>
        <taxon>Pseudomonadati</taxon>
        <taxon>Pseudomonadota</taxon>
        <taxon>Alphaproteobacteria</taxon>
        <taxon>Hyphomicrobiales</taxon>
        <taxon>Methylobacteriaceae</taxon>
        <taxon>Methylorubrum</taxon>
    </lineage>
</organism>
<protein>
    <submittedName>
        <fullName evidence="2">Uncharacterized protein</fullName>
    </submittedName>
</protein>
<feature type="compositionally biased region" description="Basic and acidic residues" evidence="1">
    <location>
        <begin position="61"/>
        <end position="71"/>
    </location>
</feature>
<comment type="caution">
    <text evidence="2">The sequence shown here is derived from an EMBL/GenBank/DDBJ whole genome shotgun (WGS) entry which is preliminary data.</text>
</comment>
<sequence length="71" mass="7195">MIKRTIKRTGLAVLLGLGGFALGSGIARVTEKAGAGPVGAAEAPPALRHITQFPPPPAPDKPAKDSVRSGR</sequence>
<evidence type="ECO:0000313" key="3">
    <source>
        <dbReference type="Proteomes" id="UP001404845"/>
    </source>
</evidence>
<name>A0ABU9ZFW9_9HYPH</name>
<reference evidence="2 3" key="1">
    <citation type="journal article" date="2023" name="PLoS ONE">
        <title>Complete genome assembly of Hawai'i environmental nontuberculous mycobacteria reveals unexpected co-isolation with methylobacteria.</title>
        <authorList>
            <person name="Hendrix J."/>
            <person name="Epperson L.E."/>
            <person name="Tong E.I."/>
            <person name="Chan Y.L."/>
            <person name="Hasan N.A."/>
            <person name="Dawrs S.N."/>
            <person name="Norton G.J."/>
            <person name="Virdi R."/>
            <person name="Crooks J.L."/>
            <person name="Chan E.D."/>
            <person name="Honda J.R."/>
            <person name="Strong M."/>
        </authorList>
    </citation>
    <scope>NUCLEOTIDE SEQUENCE [LARGE SCALE GENOMIC DNA]</scope>
    <source>
        <strain evidence="2 3">NJH_HI01</strain>
    </source>
</reference>
<feature type="region of interest" description="Disordered" evidence="1">
    <location>
        <begin position="48"/>
        <end position="71"/>
    </location>
</feature>
<dbReference type="RefSeq" id="WP_183670650.1">
    <property type="nucleotide sequence ID" value="NZ_JACHOS010000026.1"/>
</dbReference>
<keyword evidence="3" id="KW-1185">Reference proteome</keyword>